<comment type="caution">
    <text evidence="2">The sequence shown here is derived from an EMBL/GenBank/DDBJ whole genome shotgun (WGS) entry which is preliminary data.</text>
</comment>
<dbReference type="Pfam" id="PF01381">
    <property type="entry name" value="HTH_3"/>
    <property type="match status" value="1"/>
</dbReference>
<evidence type="ECO:0000259" key="1">
    <source>
        <dbReference type="PROSITE" id="PS50943"/>
    </source>
</evidence>
<dbReference type="EMBL" id="JACHGO010000003">
    <property type="protein sequence ID" value="MBB5143039.1"/>
    <property type="molecule type" value="Genomic_DNA"/>
</dbReference>
<dbReference type="CDD" id="cd00093">
    <property type="entry name" value="HTH_XRE"/>
    <property type="match status" value="1"/>
</dbReference>
<dbReference type="Gene3D" id="1.10.260.40">
    <property type="entry name" value="lambda repressor-like DNA-binding domains"/>
    <property type="match status" value="1"/>
</dbReference>
<dbReference type="PROSITE" id="PS50943">
    <property type="entry name" value="HTH_CROC1"/>
    <property type="match status" value="1"/>
</dbReference>
<dbReference type="SUPFAM" id="SSF47413">
    <property type="entry name" value="lambda repressor-like DNA-binding domains"/>
    <property type="match status" value="1"/>
</dbReference>
<accession>A0A7W8C2K5</accession>
<gene>
    <name evidence="2" type="ORF">HNQ38_001127</name>
</gene>
<dbReference type="AlphaFoldDB" id="A0A7W8C2K5"/>
<dbReference type="InterPro" id="IPR001387">
    <property type="entry name" value="Cro/C1-type_HTH"/>
</dbReference>
<protein>
    <submittedName>
        <fullName evidence="2">Transcriptional regulator with XRE-family HTH domain</fullName>
    </submittedName>
</protein>
<reference evidence="2 3" key="1">
    <citation type="submission" date="2020-08" db="EMBL/GenBank/DDBJ databases">
        <title>Genomic Encyclopedia of Type Strains, Phase IV (KMG-IV): sequencing the most valuable type-strain genomes for metagenomic binning, comparative biology and taxonomic classification.</title>
        <authorList>
            <person name="Goeker M."/>
        </authorList>
    </citation>
    <scope>NUCLEOTIDE SEQUENCE [LARGE SCALE GENOMIC DNA]</scope>
    <source>
        <strain evidence="2 3">DSM 11275</strain>
    </source>
</reference>
<evidence type="ECO:0000313" key="3">
    <source>
        <dbReference type="Proteomes" id="UP000539075"/>
    </source>
</evidence>
<dbReference type="GO" id="GO:0003677">
    <property type="term" value="F:DNA binding"/>
    <property type="evidence" value="ECO:0007669"/>
    <property type="project" value="InterPro"/>
</dbReference>
<proteinExistence type="predicted"/>
<keyword evidence="3" id="KW-1185">Reference proteome</keyword>
<dbReference type="RefSeq" id="WP_183718412.1">
    <property type="nucleotide sequence ID" value="NZ_JACHGO010000003.1"/>
</dbReference>
<name>A0A7W8C2K5_9BACT</name>
<dbReference type="InterPro" id="IPR010982">
    <property type="entry name" value="Lambda_DNA-bd_dom_sf"/>
</dbReference>
<dbReference type="SMART" id="SM00530">
    <property type="entry name" value="HTH_XRE"/>
    <property type="match status" value="1"/>
</dbReference>
<organism evidence="2 3">
    <name type="scientific">Desulfovibrio intestinalis</name>
    <dbReference type="NCBI Taxonomy" id="58621"/>
    <lineage>
        <taxon>Bacteria</taxon>
        <taxon>Pseudomonadati</taxon>
        <taxon>Thermodesulfobacteriota</taxon>
        <taxon>Desulfovibrionia</taxon>
        <taxon>Desulfovibrionales</taxon>
        <taxon>Desulfovibrionaceae</taxon>
        <taxon>Desulfovibrio</taxon>
    </lineage>
</organism>
<feature type="domain" description="HTH cro/C1-type" evidence="1">
    <location>
        <begin position="14"/>
        <end position="68"/>
    </location>
</feature>
<dbReference type="Proteomes" id="UP000539075">
    <property type="component" value="Unassembled WGS sequence"/>
</dbReference>
<sequence>MEQDFLCQSFGAIIKSARLRKGLTQYQLADAAGVGRRFIQGVENGHHEAKISTLFHMANAMEVSPMVLIGELEHAMHTGKFPDSIVENLPAKKIGRPQKNKAVSD</sequence>
<evidence type="ECO:0000313" key="2">
    <source>
        <dbReference type="EMBL" id="MBB5143039.1"/>
    </source>
</evidence>